<reference evidence="2 3" key="1">
    <citation type="journal article" date="2012" name="J. Bacteriol.">
        <title>Draft Genome Sequence of Novosphingobium nitrogenifigens Y88T.</title>
        <authorList>
            <person name="Strabala T.J."/>
            <person name="Macdonald L."/>
            <person name="Liu V."/>
            <person name="Smit A.M."/>
        </authorList>
    </citation>
    <scope>NUCLEOTIDE SEQUENCE [LARGE SCALE GENOMIC DNA]</scope>
    <source>
        <strain evidence="2 3">DSM 19370</strain>
    </source>
</reference>
<proteinExistence type="predicted"/>
<evidence type="ECO:0000313" key="2">
    <source>
        <dbReference type="EMBL" id="EGD59052.1"/>
    </source>
</evidence>
<name>F1Z8H3_9SPHN</name>
<feature type="transmembrane region" description="Helical" evidence="1">
    <location>
        <begin position="145"/>
        <end position="163"/>
    </location>
</feature>
<keyword evidence="1" id="KW-0472">Membrane</keyword>
<dbReference type="AlphaFoldDB" id="F1Z8H3"/>
<feature type="transmembrane region" description="Helical" evidence="1">
    <location>
        <begin position="175"/>
        <end position="193"/>
    </location>
</feature>
<feature type="transmembrane region" description="Helical" evidence="1">
    <location>
        <begin position="12"/>
        <end position="36"/>
    </location>
</feature>
<feature type="transmembrane region" description="Helical" evidence="1">
    <location>
        <begin position="303"/>
        <end position="323"/>
    </location>
</feature>
<dbReference type="InParanoid" id="F1Z8H3"/>
<keyword evidence="3" id="KW-1185">Reference proteome</keyword>
<evidence type="ECO:0000313" key="3">
    <source>
        <dbReference type="Proteomes" id="UP000004728"/>
    </source>
</evidence>
<feature type="transmembrane region" description="Helical" evidence="1">
    <location>
        <begin position="381"/>
        <end position="404"/>
    </location>
</feature>
<sequence>MQLTIIGAVQVLIGLILFLAGSVEAMFAFLLVATLFGGSAAIVLGSLGTGSSIPPLHFALLFMVLRLLVPGSGQLAATGRAVQANAWLAIFVLYGVLMAYVGPRLFGGRFEFTPLRPTGPTGYTSHISYLLATRPFAPSAQNFTASVYLVGTLVAATAAHVACKAPSGRVTLVRTMAVVGMIHALFGFLSVVGKGTPIDDALGFFRNGSYAQLNQQVDGIVRMSGISTEPSSYAGYGSIWFVFLAECWLRRIEPYLTGLAALVLGTALLASTSTTAYIALGAYGLLVATRSLIIPGAMPADRGLWLAVLGLTGVIAGSLFLLWQPSVADRLMAFGQHLLMDKMSSDSGIQRKFWAMQGLHAFVGTYGIGVGPGSFRSSSLVTAVLGCVGVVGSLALCFHVMIAFKPLRWSTYIPMADVGLATAGACAWALFMAVVIGAITAPSCDPGCDFALLSGAALALRGRSARFHGQSTRVPSRFDPLPLTALPAE</sequence>
<gene>
    <name evidence="2" type="ORF">Y88_1114</name>
</gene>
<dbReference type="RefSeq" id="WP_008065673.1">
    <property type="nucleotide sequence ID" value="NZ_AQWK01000001.1"/>
</dbReference>
<dbReference type="Proteomes" id="UP000004728">
    <property type="component" value="Unassembled WGS sequence"/>
</dbReference>
<dbReference type="eggNOG" id="COG2273">
    <property type="taxonomic scope" value="Bacteria"/>
</dbReference>
<feature type="transmembrane region" description="Helical" evidence="1">
    <location>
        <begin position="84"/>
        <end position="102"/>
    </location>
</feature>
<keyword evidence="1" id="KW-0812">Transmembrane</keyword>
<dbReference type="STRING" id="983920.Y88_1114"/>
<feature type="transmembrane region" description="Helical" evidence="1">
    <location>
        <begin position="353"/>
        <end position="375"/>
    </location>
</feature>
<organism evidence="2 3">
    <name type="scientific">Novosphingobium nitrogenifigens DSM 19370</name>
    <dbReference type="NCBI Taxonomy" id="983920"/>
    <lineage>
        <taxon>Bacteria</taxon>
        <taxon>Pseudomonadati</taxon>
        <taxon>Pseudomonadota</taxon>
        <taxon>Alphaproteobacteria</taxon>
        <taxon>Sphingomonadales</taxon>
        <taxon>Sphingomonadaceae</taxon>
        <taxon>Novosphingobium</taxon>
    </lineage>
</organism>
<dbReference type="EMBL" id="AEWJ01000037">
    <property type="protein sequence ID" value="EGD59052.1"/>
    <property type="molecule type" value="Genomic_DNA"/>
</dbReference>
<keyword evidence="1" id="KW-1133">Transmembrane helix</keyword>
<evidence type="ECO:0000256" key="1">
    <source>
        <dbReference type="SAM" id="Phobius"/>
    </source>
</evidence>
<feature type="transmembrane region" description="Helical" evidence="1">
    <location>
        <begin position="261"/>
        <end position="283"/>
    </location>
</feature>
<dbReference type="HOGENOM" id="CLU_044979_1_0_5"/>
<dbReference type="OrthoDB" id="7010242at2"/>
<feature type="transmembrane region" description="Helical" evidence="1">
    <location>
        <begin position="416"/>
        <end position="439"/>
    </location>
</feature>
<accession>F1Z8H3</accession>
<comment type="caution">
    <text evidence="2">The sequence shown here is derived from an EMBL/GenBank/DDBJ whole genome shotgun (WGS) entry which is preliminary data.</text>
</comment>
<feature type="transmembrane region" description="Helical" evidence="1">
    <location>
        <begin position="56"/>
        <end position="77"/>
    </location>
</feature>
<protein>
    <submittedName>
        <fullName evidence="2">Uncharacterized protein</fullName>
    </submittedName>
</protein>